<evidence type="ECO:0000256" key="1">
    <source>
        <dbReference type="SAM" id="MobiDB-lite"/>
    </source>
</evidence>
<dbReference type="InterPro" id="IPR029069">
    <property type="entry name" value="HotDog_dom_sf"/>
</dbReference>
<dbReference type="PANTHER" id="PTHR42993">
    <property type="entry name" value="MAOC-LIKE DEHYDRATASE DOMAIN-CONTAINING PROTEIN"/>
    <property type="match status" value="1"/>
</dbReference>
<dbReference type="Proteomes" id="UP000026913">
    <property type="component" value="Plasmid unnamed"/>
</dbReference>
<evidence type="ECO:0000313" key="3">
    <source>
        <dbReference type="EMBL" id="AHZ73271.1"/>
    </source>
</evidence>
<name>A0A024EKZ5_9PSED</name>
<evidence type="ECO:0000259" key="2">
    <source>
        <dbReference type="Pfam" id="PF01575"/>
    </source>
</evidence>
<dbReference type="EMBL" id="CP005961">
    <property type="protein sequence ID" value="AHZ73271.1"/>
    <property type="molecule type" value="Genomic_DNA"/>
</dbReference>
<dbReference type="KEGG" id="pman:OU5_P0019"/>
<evidence type="ECO:0000313" key="4">
    <source>
        <dbReference type="Proteomes" id="UP000026913"/>
    </source>
</evidence>
<proteinExistence type="predicted"/>
<accession>A0A024EKZ5</accession>
<sequence>MVVGANPRQIKSLSTSETNDHPDRWPDKSHTGPDGDNKKNREVSMSTLRSNFEAAALADQECLSEWHVITQAMVDEYAALTGDGEGEWVHLDPERAAQEPGYAGTIVQGFLQVSHLIKLHAEAMKARPAIDKNFALNYGFDRLRFVGQMPVGAKFRARVGARELVQKPNGGCLLKQEVKLELEDGRPTLVAEWLFYLDSRAFLEG</sequence>
<keyword evidence="3" id="KW-0614">Plasmid</keyword>
<organism evidence="3 4">
    <name type="scientific">Pseudomonas mandelii JR-1</name>
    <dbReference type="NCBI Taxonomy" id="1147786"/>
    <lineage>
        <taxon>Bacteria</taxon>
        <taxon>Pseudomonadati</taxon>
        <taxon>Pseudomonadota</taxon>
        <taxon>Gammaproteobacteria</taxon>
        <taxon>Pseudomonadales</taxon>
        <taxon>Pseudomonadaceae</taxon>
        <taxon>Pseudomonas</taxon>
    </lineage>
</organism>
<dbReference type="Pfam" id="PF01575">
    <property type="entry name" value="MaoC_dehydratas"/>
    <property type="match status" value="1"/>
</dbReference>
<protein>
    <submittedName>
        <fullName evidence="3">MaoC domain protein dehydratase</fullName>
    </submittedName>
</protein>
<dbReference type="SUPFAM" id="SSF54637">
    <property type="entry name" value="Thioesterase/thiol ester dehydrase-isomerase"/>
    <property type="match status" value="1"/>
</dbReference>
<feature type="domain" description="MaoC-like" evidence="2">
    <location>
        <begin position="62"/>
        <end position="159"/>
    </location>
</feature>
<gene>
    <name evidence="3" type="ORF">OU5_P0019</name>
</gene>
<dbReference type="InterPro" id="IPR002539">
    <property type="entry name" value="MaoC-like_dom"/>
</dbReference>
<dbReference type="HOGENOM" id="CLU_1336578_0_0_6"/>
<reference evidence="3 4" key="1">
    <citation type="journal article" date="2012" name="J. Bacteriol.">
        <title>Genome sequence of cold-adapted Pseudomonas mandelii strain JR-1.</title>
        <authorList>
            <person name="Jang S.H."/>
            <person name="Kim J."/>
            <person name="Kim J."/>
            <person name="Hong S."/>
            <person name="Lee C."/>
        </authorList>
    </citation>
    <scope>NUCLEOTIDE SEQUENCE [LARGE SCALE GENOMIC DNA]</scope>
    <source>
        <strain evidence="3 4">JR-1</strain>
        <plasmid evidence="4">Plasmid</plasmid>
    </source>
</reference>
<dbReference type="PANTHER" id="PTHR42993:SF1">
    <property type="entry name" value="MAOC-LIKE DEHYDRATASE DOMAIN-CONTAINING PROTEIN"/>
    <property type="match status" value="1"/>
</dbReference>
<geneLocation type="plasmid" evidence="4"/>
<dbReference type="AlphaFoldDB" id="A0A024EKZ5"/>
<dbReference type="Gene3D" id="3.10.129.10">
    <property type="entry name" value="Hotdog Thioesterase"/>
    <property type="match status" value="1"/>
</dbReference>
<feature type="compositionally biased region" description="Basic and acidic residues" evidence="1">
    <location>
        <begin position="18"/>
        <end position="41"/>
    </location>
</feature>
<feature type="region of interest" description="Disordered" evidence="1">
    <location>
        <begin position="1"/>
        <end position="41"/>
    </location>
</feature>